<dbReference type="OrthoDB" id="2874105at2"/>
<dbReference type="Proteomes" id="UP000317036">
    <property type="component" value="Unassembled WGS sequence"/>
</dbReference>
<sequence>MEKYIDVMKKNLELAGSCEEALDHIKVRLSEGFFEETIGLMNDFINGVCKIEMSMSDFLPQLSLIEIEVKMMQLRTAMEKVVSAYEQGEGGKALEAIQFDLLPCHTSWRAEIEKTLNPYVLS</sequence>
<evidence type="ECO:0000313" key="3">
    <source>
        <dbReference type="Proteomes" id="UP000317036"/>
    </source>
</evidence>
<reference evidence="2 3" key="1">
    <citation type="submission" date="2019-07" db="EMBL/GenBank/DDBJ databases">
        <authorList>
            <person name="Kim J."/>
        </authorList>
    </citation>
    <scope>NUCLEOTIDE SEQUENCE [LARGE SCALE GENOMIC DNA]</scope>
    <source>
        <strain evidence="2 3">JC52</strain>
    </source>
</reference>
<keyword evidence="3" id="KW-1185">Reference proteome</keyword>
<organism evidence="2 3">
    <name type="scientific">Paenibacillus cremeus</name>
    <dbReference type="NCBI Taxonomy" id="2163881"/>
    <lineage>
        <taxon>Bacteria</taxon>
        <taxon>Bacillati</taxon>
        <taxon>Bacillota</taxon>
        <taxon>Bacilli</taxon>
        <taxon>Bacillales</taxon>
        <taxon>Paenibacillaceae</taxon>
        <taxon>Paenibacillus</taxon>
    </lineage>
</organism>
<dbReference type="RefSeq" id="WP_144847731.1">
    <property type="nucleotide sequence ID" value="NZ_VNJI01000015.1"/>
</dbReference>
<name>A0A559KB24_9BACL</name>
<gene>
    <name evidence="2" type="ORF">FPZ49_14230</name>
</gene>
<proteinExistence type="predicted"/>
<dbReference type="Pfam" id="PF26154">
    <property type="entry name" value="DUF8042"/>
    <property type="match status" value="1"/>
</dbReference>
<evidence type="ECO:0000313" key="2">
    <source>
        <dbReference type="EMBL" id="TVY09338.1"/>
    </source>
</evidence>
<dbReference type="AlphaFoldDB" id="A0A559KB24"/>
<evidence type="ECO:0000259" key="1">
    <source>
        <dbReference type="Pfam" id="PF26154"/>
    </source>
</evidence>
<dbReference type="InterPro" id="IPR058355">
    <property type="entry name" value="DUF8042"/>
</dbReference>
<feature type="domain" description="DUF8042" evidence="1">
    <location>
        <begin position="1"/>
        <end position="118"/>
    </location>
</feature>
<accession>A0A559KB24</accession>
<protein>
    <recommendedName>
        <fullName evidence="1">DUF8042 domain-containing protein</fullName>
    </recommendedName>
</protein>
<dbReference type="EMBL" id="VNJI01000015">
    <property type="protein sequence ID" value="TVY09338.1"/>
    <property type="molecule type" value="Genomic_DNA"/>
</dbReference>
<comment type="caution">
    <text evidence="2">The sequence shown here is derived from an EMBL/GenBank/DDBJ whole genome shotgun (WGS) entry which is preliminary data.</text>
</comment>